<evidence type="ECO:0000313" key="4">
    <source>
        <dbReference type="Proteomes" id="UP000752696"/>
    </source>
</evidence>
<reference evidence="3" key="1">
    <citation type="submission" date="2020-07" db="EMBL/GenBank/DDBJ databases">
        <authorList>
            <person name="Nazaruddin N."/>
        </authorList>
    </citation>
    <scope>NUCLEOTIDE SEQUENCE</scope>
</reference>
<keyword evidence="2" id="KW-0472">Membrane</keyword>
<sequence length="75" mass="8775">MEKRVDPDVTSWHAANVVPPEPPSLLPLSFLWISGIIFPTLRIHGQEERRRGLRTERRAPKRGAPPRRIENDDWR</sequence>
<organism evidence="3 4">
    <name type="scientific">Heterotrigona itama</name>
    <dbReference type="NCBI Taxonomy" id="395501"/>
    <lineage>
        <taxon>Eukaryota</taxon>
        <taxon>Metazoa</taxon>
        <taxon>Ecdysozoa</taxon>
        <taxon>Arthropoda</taxon>
        <taxon>Hexapoda</taxon>
        <taxon>Insecta</taxon>
        <taxon>Pterygota</taxon>
        <taxon>Neoptera</taxon>
        <taxon>Endopterygota</taxon>
        <taxon>Hymenoptera</taxon>
        <taxon>Apocrita</taxon>
        <taxon>Aculeata</taxon>
        <taxon>Apoidea</taxon>
        <taxon>Anthophila</taxon>
        <taxon>Apidae</taxon>
        <taxon>Heterotrigona</taxon>
    </lineage>
</organism>
<name>A0A6V7H0G8_9HYME</name>
<evidence type="ECO:0000256" key="2">
    <source>
        <dbReference type="SAM" id="Phobius"/>
    </source>
</evidence>
<dbReference type="EMBL" id="CAJDYZ010005352">
    <property type="protein sequence ID" value="CAD1472430.1"/>
    <property type="molecule type" value="Genomic_DNA"/>
</dbReference>
<accession>A0A6V7H0G8</accession>
<feature type="compositionally biased region" description="Basic and acidic residues" evidence="1">
    <location>
        <begin position="46"/>
        <end position="58"/>
    </location>
</feature>
<dbReference type="Proteomes" id="UP000752696">
    <property type="component" value="Unassembled WGS sequence"/>
</dbReference>
<protein>
    <submittedName>
        <fullName evidence="3">Uncharacterized protein</fullName>
    </submittedName>
</protein>
<feature type="region of interest" description="Disordered" evidence="1">
    <location>
        <begin position="46"/>
        <end position="75"/>
    </location>
</feature>
<feature type="non-terminal residue" evidence="3">
    <location>
        <position position="1"/>
    </location>
</feature>
<keyword evidence="2" id="KW-0812">Transmembrane</keyword>
<keyword evidence="4" id="KW-1185">Reference proteome</keyword>
<comment type="caution">
    <text evidence="3">The sequence shown here is derived from an EMBL/GenBank/DDBJ whole genome shotgun (WGS) entry which is preliminary data.</text>
</comment>
<dbReference type="AlphaFoldDB" id="A0A6V7H0G8"/>
<keyword evidence="2" id="KW-1133">Transmembrane helix</keyword>
<evidence type="ECO:0000313" key="3">
    <source>
        <dbReference type="EMBL" id="CAD1472430.1"/>
    </source>
</evidence>
<evidence type="ECO:0000256" key="1">
    <source>
        <dbReference type="SAM" id="MobiDB-lite"/>
    </source>
</evidence>
<gene>
    <name evidence="3" type="ORF">MHI_LOCUS297906</name>
</gene>
<proteinExistence type="predicted"/>
<feature type="transmembrane region" description="Helical" evidence="2">
    <location>
        <begin position="25"/>
        <end position="44"/>
    </location>
</feature>